<accession>A0A1I4RRP4</accession>
<dbReference type="InterPro" id="IPR027396">
    <property type="entry name" value="DsrEFH-like"/>
</dbReference>
<dbReference type="RefSeq" id="WP_093475520.1">
    <property type="nucleotide sequence ID" value="NZ_FOUI01000007.1"/>
</dbReference>
<dbReference type="Gene3D" id="3.40.1260.10">
    <property type="entry name" value="DsrEFH-like"/>
    <property type="match status" value="1"/>
</dbReference>
<gene>
    <name evidence="1" type="ORF">SAMN05216217_107134</name>
</gene>
<proteinExistence type="predicted"/>
<dbReference type="STRING" id="1720063.SAMN05216217_107134"/>
<dbReference type="AlphaFoldDB" id="A0A1I4RRP4"/>
<sequence>MLHILRHSPHRDDRLSSCLRVMGPEQSLLLIEDAVYALLPDSRLSASLKLLPGSVRLFALTEDLHARGMALDDLPGRVQLTDHAGMVQLCCEHSRVVSW</sequence>
<name>A0A1I4RRP4_9GAMM</name>
<dbReference type="SUPFAM" id="SSF75169">
    <property type="entry name" value="DsrEFH-like"/>
    <property type="match status" value="1"/>
</dbReference>
<dbReference type="NCBIfam" id="TIGR03011">
    <property type="entry name" value="sulf_tusB_dsrH"/>
    <property type="match status" value="1"/>
</dbReference>
<evidence type="ECO:0000313" key="1">
    <source>
        <dbReference type="EMBL" id="SFM54660.1"/>
    </source>
</evidence>
<dbReference type="OrthoDB" id="9795117at2"/>
<dbReference type="InterPro" id="IPR007215">
    <property type="entry name" value="Sulphur_relay_TusB/DsrH"/>
</dbReference>
<dbReference type="Proteomes" id="UP000243629">
    <property type="component" value="Unassembled WGS sequence"/>
</dbReference>
<protein>
    <submittedName>
        <fullName evidence="1">tRNA 2-thiouridine synthesizing protein B</fullName>
    </submittedName>
</protein>
<dbReference type="Pfam" id="PF04077">
    <property type="entry name" value="DsrH"/>
    <property type="match status" value="1"/>
</dbReference>
<dbReference type="GO" id="GO:0002143">
    <property type="term" value="P:tRNA wobble position uridine thiolation"/>
    <property type="evidence" value="ECO:0007669"/>
    <property type="project" value="InterPro"/>
</dbReference>
<dbReference type="GO" id="GO:1990228">
    <property type="term" value="C:sulfurtransferase complex"/>
    <property type="evidence" value="ECO:0007669"/>
    <property type="project" value="TreeGrafter"/>
</dbReference>
<evidence type="ECO:0000313" key="2">
    <source>
        <dbReference type="Proteomes" id="UP000243629"/>
    </source>
</evidence>
<reference evidence="2" key="1">
    <citation type="submission" date="2016-10" db="EMBL/GenBank/DDBJ databases">
        <authorList>
            <person name="Varghese N."/>
            <person name="Submissions S."/>
        </authorList>
    </citation>
    <scope>NUCLEOTIDE SEQUENCE [LARGE SCALE GENOMIC DNA]</scope>
    <source>
        <strain evidence="2">DSM 24213</strain>
    </source>
</reference>
<organism evidence="1 2">
    <name type="scientific">Halopseudomonas yangmingensis</name>
    <dbReference type="NCBI Taxonomy" id="1720063"/>
    <lineage>
        <taxon>Bacteria</taxon>
        <taxon>Pseudomonadati</taxon>
        <taxon>Pseudomonadota</taxon>
        <taxon>Gammaproteobacteria</taxon>
        <taxon>Pseudomonadales</taxon>
        <taxon>Pseudomonadaceae</taxon>
        <taxon>Halopseudomonas</taxon>
    </lineage>
</organism>
<dbReference type="PANTHER" id="PTHR37526:SF1">
    <property type="entry name" value="PROTEIN TUSB"/>
    <property type="match status" value="1"/>
</dbReference>
<keyword evidence="2" id="KW-1185">Reference proteome</keyword>
<dbReference type="PANTHER" id="PTHR37526">
    <property type="entry name" value="PROTEIN TUSB"/>
    <property type="match status" value="1"/>
</dbReference>
<dbReference type="EMBL" id="FOUI01000007">
    <property type="protein sequence ID" value="SFM54660.1"/>
    <property type="molecule type" value="Genomic_DNA"/>
</dbReference>